<organism evidence="2 3">
    <name type="scientific">Candidatus Amesbacteria bacterium RIFCSPHIGHO2_01_FULL_48_32b</name>
    <dbReference type="NCBI Taxonomy" id="1797253"/>
    <lineage>
        <taxon>Bacteria</taxon>
        <taxon>Candidatus Amesiibacteriota</taxon>
    </lineage>
</organism>
<dbReference type="AlphaFoldDB" id="A0A1F4YDW2"/>
<evidence type="ECO:0000313" key="3">
    <source>
        <dbReference type="Proteomes" id="UP000178176"/>
    </source>
</evidence>
<feature type="domain" description="Glycosyltransferase 2-like" evidence="1">
    <location>
        <begin position="4"/>
        <end position="118"/>
    </location>
</feature>
<gene>
    <name evidence="2" type="ORF">A2876_02665</name>
</gene>
<dbReference type="InterPro" id="IPR029044">
    <property type="entry name" value="Nucleotide-diphossugar_trans"/>
</dbReference>
<dbReference type="SUPFAM" id="SSF53448">
    <property type="entry name" value="Nucleotide-diphospho-sugar transferases"/>
    <property type="match status" value="1"/>
</dbReference>
<dbReference type="InterPro" id="IPR001173">
    <property type="entry name" value="Glyco_trans_2-like"/>
</dbReference>
<dbReference type="PANTHER" id="PTHR43179:SF7">
    <property type="entry name" value="RHAMNOSYLTRANSFERASE WBBL"/>
    <property type="match status" value="1"/>
</dbReference>
<sequence>MTISVVIPAFNGAKFLVANLPAVMKLGADEIIIVDDASSEPVSAPGTKVIRHPKNLGFPVSVNDGFSATSGDIVILLNQDVKPDKDLLKYTLPHFADPKTFAVTFNEQNRSWAKAEVQDGFLQFTNGPLDNKIHSSFWASGGSSAIRKSIWDELGGFDSKFTPGYYEDLDISWRARKRGYGIVWEPKARVTHTAPESTFNKTFLRKSLQLIKERNYLLCHWKNLDSKYYPSHIYHLISKIFRHPGYFIPTLMALAKWL</sequence>
<dbReference type="Proteomes" id="UP000178176">
    <property type="component" value="Unassembled WGS sequence"/>
</dbReference>
<protein>
    <recommendedName>
        <fullName evidence="1">Glycosyltransferase 2-like domain-containing protein</fullName>
    </recommendedName>
</protein>
<reference evidence="2 3" key="1">
    <citation type="journal article" date="2016" name="Nat. Commun.">
        <title>Thousands of microbial genomes shed light on interconnected biogeochemical processes in an aquifer system.</title>
        <authorList>
            <person name="Anantharaman K."/>
            <person name="Brown C.T."/>
            <person name="Hug L.A."/>
            <person name="Sharon I."/>
            <person name="Castelle C.J."/>
            <person name="Probst A.J."/>
            <person name="Thomas B.C."/>
            <person name="Singh A."/>
            <person name="Wilkins M.J."/>
            <person name="Karaoz U."/>
            <person name="Brodie E.L."/>
            <person name="Williams K.H."/>
            <person name="Hubbard S.S."/>
            <person name="Banfield J.F."/>
        </authorList>
    </citation>
    <scope>NUCLEOTIDE SEQUENCE [LARGE SCALE GENOMIC DNA]</scope>
</reference>
<comment type="caution">
    <text evidence="2">The sequence shown here is derived from an EMBL/GenBank/DDBJ whole genome shotgun (WGS) entry which is preliminary data.</text>
</comment>
<dbReference type="EMBL" id="MEXH01000021">
    <property type="protein sequence ID" value="OGC92165.1"/>
    <property type="molecule type" value="Genomic_DNA"/>
</dbReference>
<dbReference type="Pfam" id="PF00535">
    <property type="entry name" value="Glycos_transf_2"/>
    <property type="match status" value="1"/>
</dbReference>
<name>A0A1F4YDW2_9BACT</name>
<evidence type="ECO:0000259" key="1">
    <source>
        <dbReference type="Pfam" id="PF00535"/>
    </source>
</evidence>
<proteinExistence type="predicted"/>
<accession>A0A1F4YDW2</accession>
<dbReference type="PANTHER" id="PTHR43179">
    <property type="entry name" value="RHAMNOSYLTRANSFERASE WBBL"/>
    <property type="match status" value="1"/>
</dbReference>
<evidence type="ECO:0000313" key="2">
    <source>
        <dbReference type="EMBL" id="OGC92165.1"/>
    </source>
</evidence>
<dbReference type="Gene3D" id="3.90.550.10">
    <property type="entry name" value="Spore Coat Polysaccharide Biosynthesis Protein SpsA, Chain A"/>
    <property type="match status" value="1"/>
</dbReference>